<dbReference type="GeneID" id="39583159"/>
<gene>
    <name evidence="3" type="ORF">SODALDRAFT_374527</name>
</gene>
<dbReference type="Proteomes" id="UP000272025">
    <property type="component" value="Unassembled WGS sequence"/>
</dbReference>
<sequence length="405" mass="43636">MTTLSPCPTAKSLVQRVTDRYPSDSSSAQPGLTPFSFPLHNCPASFGFALQRFRSIQEPLKVLSPPGYRIRAILCAHPVIHGREYSNAAVSYRGLGEITSTYSSLGIGCGLDETSNIVPCHCGYQQPLMALLNASYIVIFPFLVFFTVPLAILAGVTTTLAFAILIFRVLLVYVQLFMSLLPSCLTQGHRSRHASYYGYGPASLSKSPSSSLASSSSGELAAPTFTPPLLTNASRSLSLNRIPQQQRRPRSRRPSSTSAAARDVSAPPLDSEGGSGSMGLIPSIGIGRDFEGIGGWRFGHDDDADDERWATINSRLEFFDRLHHGARHHQRGPSADGGLMMKGRRRTRSRSPQAVINSHGGVSGVAHVSPNSSRVRMPGVSGALLPVARAPREDDGEYFPLVTSI</sequence>
<keyword evidence="2" id="KW-1133">Transmembrane helix</keyword>
<dbReference type="OrthoDB" id="4492972at2759"/>
<evidence type="ECO:0000256" key="2">
    <source>
        <dbReference type="SAM" id="Phobius"/>
    </source>
</evidence>
<proteinExistence type="predicted"/>
<feature type="transmembrane region" description="Helical" evidence="2">
    <location>
        <begin position="134"/>
        <end position="154"/>
    </location>
</feature>
<reference evidence="3 4" key="1">
    <citation type="journal article" date="2018" name="Mol. Ecol.">
        <title>The obligate alkalophilic soda-lake fungus Sodiomyces alkalinus has shifted to a protein diet.</title>
        <authorList>
            <person name="Grum-Grzhimaylo A.A."/>
            <person name="Falkoski D.L."/>
            <person name="van den Heuvel J."/>
            <person name="Valero-Jimenez C.A."/>
            <person name="Min B."/>
            <person name="Choi I.G."/>
            <person name="Lipzen A."/>
            <person name="Daum C.G."/>
            <person name="Aanen D.K."/>
            <person name="Tsang A."/>
            <person name="Henrissat B."/>
            <person name="Bilanenko E.N."/>
            <person name="de Vries R.P."/>
            <person name="van Kan J.A.L."/>
            <person name="Grigoriev I.V."/>
            <person name="Debets A.J.M."/>
        </authorList>
    </citation>
    <scope>NUCLEOTIDE SEQUENCE [LARGE SCALE GENOMIC DNA]</scope>
    <source>
        <strain evidence="3 4">F11</strain>
    </source>
</reference>
<organism evidence="3 4">
    <name type="scientific">Sodiomyces alkalinus (strain CBS 110278 / VKM F-3762 / F11)</name>
    <name type="common">Alkaliphilic filamentous fungus</name>
    <dbReference type="NCBI Taxonomy" id="1314773"/>
    <lineage>
        <taxon>Eukaryota</taxon>
        <taxon>Fungi</taxon>
        <taxon>Dikarya</taxon>
        <taxon>Ascomycota</taxon>
        <taxon>Pezizomycotina</taxon>
        <taxon>Sordariomycetes</taxon>
        <taxon>Hypocreomycetidae</taxon>
        <taxon>Glomerellales</taxon>
        <taxon>Plectosphaerellaceae</taxon>
        <taxon>Sodiomyces</taxon>
    </lineage>
</organism>
<dbReference type="RefSeq" id="XP_028469969.1">
    <property type="nucleotide sequence ID" value="XM_028614681.1"/>
</dbReference>
<protein>
    <submittedName>
        <fullName evidence="3">Uncharacterized protein</fullName>
    </submittedName>
</protein>
<keyword evidence="2" id="KW-0472">Membrane</keyword>
<name>A0A3N2Q5V6_SODAK</name>
<evidence type="ECO:0000256" key="1">
    <source>
        <dbReference type="SAM" id="MobiDB-lite"/>
    </source>
</evidence>
<dbReference type="EMBL" id="ML119051">
    <property type="protein sequence ID" value="ROT42163.1"/>
    <property type="molecule type" value="Genomic_DNA"/>
</dbReference>
<keyword evidence="2" id="KW-0812">Transmembrane</keyword>
<feature type="transmembrane region" description="Helical" evidence="2">
    <location>
        <begin position="160"/>
        <end position="181"/>
    </location>
</feature>
<keyword evidence="4" id="KW-1185">Reference proteome</keyword>
<evidence type="ECO:0000313" key="4">
    <source>
        <dbReference type="Proteomes" id="UP000272025"/>
    </source>
</evidence>
<feature type="region of interest" description="Disordered" evidence="1">
    <location>
        <begin position="236"/>
        <end position="280"/>
    </location>
</feature>
<dbReference type="AlphaFoldDB" id="A0A3N2Q5V6"/>
<accession>A0A3N2Q5V6</accession>
<evidence type="ECO:0000313" key="3">
    <source>
        <dbReference type="EMBL" id="ROT42163.1"/>
    </source>
</evidence>